<comment type="caution">
    <text evidence="1">The sequence shown here is derived from an EMBL/GenBank/DDBJ whole genome shotgun (WGS) entry which is preliminary data.</text>
</comment>
<reference evidence="1" key="2">
    <citation type="submission" date="2023-02" db="EMBL/GenBank/DDBJ databases">
        <authorList>
            <consortium name="DOE Joint Genome Institute"/>
            <person name="Mondo S.J."/>
            <person name="Chang Y."/>
            <person name="Wang Y."/>
            <person name="Ahrendt S."/>
            <person name="Andreopoulos W."/>
            <person name="Barry K."/>
            <person name="Beard J."/>
            <person name="Benny G.L."/>
            <person name="Blankenship S."/>
            <person name="Bonito G."/>
            <person name="Cuomo C."/>
            <person name="Desiro A."/>
            <person name="Gervers K.A."/>
            <person name="Hundley H."/>
            <person name="Kuo A."/>
            <person name="LaButti K."/>
            <person name="Lang B.F."/>
            <person name="Lipzen A."/>
            <person name="O'Donnell K."/>
            <person name="Pangilinan J."/>
            <person name="Reynolds N."/>
            <person name="Sandor L."/>
            <person name="Smith M.W."/>
            <person name="Tsang A."/>
            <person name="Grigoriev I.V."/>
            <person name="Stajich J.E."/>
            <person name="Spatafora J.W."/>
        </authorList>
    </citation>
    <scope>NUCLEOTIDE SEQUENCE</scope>
    <source>
        <strain evidence="1">RSA 2281</strain>
    </source>
</reference>
<dbReference type="EMBL" id="JAIXMP010000019">
    <property type="protein sequence ID" value="KAI9258198.1"/>
    <property type="molecule type" value="Genomic_DNA"/>
</dbReference>
<protein>
    <submittedName>
        <fullName evidence="1">Uncharacterized protein</fullName>
    </submittedName>
</protein>
<sequence>MTTFQFEQRTVFVIKGFAIKETCNDRTLTKGTKGLATKELVTKGQFYERISAIGSRYIYFFRKQYDHKCSCTRHRPDDFTSHQVDALCMNIYGHTVSERMRCTRVRSHSRKEKREKKKMLLVVLEERNLKVVPGWLYLVHSMTKPTTVSPRHKQGSVLVSVEHSIVK</sequence>
<evidence type="ECO:0000313" key="1">
    <source>
        <dbReference type="EMBL" id="KAI9258198.1"/>
    </source>
</evidence>
<proteinExistence type="predicted"/>
<name>A0AAD5JX97_9FUNG</name>
<keyword evidence="2" id="KW-1185">Reference proteome</keyword>
<evidence type="ECO:0000313" key="2">
    <source>
        <dbReference type="Proteomes" id="UP001209540"/>
    </source>
</evidence>
<gene>
    <name evidence="1" type="ORF">BDA99DRAFT_539203</name>
</gene>
<dbReference type="AlphaFoldDB" id="A0AAD5JX97"/>
<organism evidence="1 2">
    <name type="scientific">Phascolomyces articulosus</name>
    <dbReference type="NCBI Taxonomy" id="60185"/>
    <lineage>
        <taxon>Eukaryota</taxon>
        <taxon>Fungi</taxon>
        <taxon>Fungi incertae sedis</taxon>
        <taxon>Mucoromycota</taxon>
        <taxon>Mucoromycotina</taxon>
        <taxon>Mucoromycetes</taxon>
        <taxon>Mucorales</taxon>
        <taxon>Lichtheimiaceae</taxon>
        <taxon>Phascolomyces</taxon>
    </lineage>
</organism>
<dbReference type="Proteomes" id="UP001209540">
    <property type="component" value="Unassembled WGS sequence"/>
</dbReference>
<accession>A0AAD5JX97</accession>
<reference evidence="1" key="1">
    <citation type="journal article" date="2022" name="IScience">
        <title>Evolution of zygomycete secretomes and the origins of terrestrial fungal ecologies.</title>
        <authorList>
            <person name="Chang Y."/>
            <person name="Wang Y."/>
            <person name="Mondo S."/>
            <person name="Ahrendt S."/>
            <person name="Andreopoulos W."/>
            <person name="Barry K."/>
            <person name="Beard J."/>
            <person name="Benny G.L."/>
            <person name="Blankenship S."/>
            <person name="Bonito G."/>
            <person name="Cuomo C."/>
            <person name="Desiro A."/>
            <person name="Gervers K.A."/>
            <person name="Hundley H."/>
            <person name="Kuo A."/>
            <person name="LaButti K."/>
            <person name="Lang B.F."/>
            <person name="Lipzen A."/>
            <person name="O'Donnell K."/>
            <person name="Pangilinan J."/>
            <person name="Reynolds N."/>
            <person name="Sandor L."/>
            <person name="Smith M.E."/>
            <person name="Tsang A."/>
            <person name="Grigoriev I.V."/>
            <person name="Stajich J.E."/>
            <person name="Spatafora J.W."/>
        </authorList>
    </citation>
    <scope>NUCLEOTIDE SEQUENCE</scope>
    <source>
        <strain evidence="1">RSA 2281</strain>
    </source>
</reference>